<dbReference type="GO" id="GO:0016491">
    <property type="term" value="F:oxidoreductase activity"/>
    <property type="evidence" value="ECO:0007669"/>
    <property type="project" value="UniProtKB-KW"/>
</dbReference>
<dbReference type="AlphaFoldDB" id="A0A2W7NXX8"/>
<dbReference type="GO" id="GO:0005737">
    <property type="term" value="C:cytoplasm"/>
    <property type="evidence" value="ECO:0007669"/>
    <property type="project" value="TreeGrafter"/>
</dbReference>
<accession>A0A2W7NXX8</accession>
<sequence length="449" mass="49129">MACLASSVSENPQRSLPYITMKLDSYWKDSVPPLALDAYDLPSQVDVAIVGGGFTGLSAALALARRGASVVVLEAGPAVAPEASGRNGGHVNNGLAVDYVDVAARVGAQRARDWYHAYDDAVDTVARIIRDEDIACDFERNGKLKLATRPYQMEALQRSADRLIADGVDTDVEILDAQRVRAEVQSERFHGGLLYKRSGQMHMGRFAQGLAVAAQRHGAQIHTGTCVQRVERTHGQVHRLHTTRGTLLARQVLLATGASRHGGYGSFGWLRRRIVPIGSFIVTTEPLGAERAAALLAKRRTYTTVANIHHYFRLTPDHRLVFGGRARFAISSPQQDAASGEILRAGLAEIFPQLADVRLDYCWGGLVDMTQDRLPHAGERDGLFYSMGYSGHGTQMSVYMGERMAAVMAGDASANPWREREWPAIPGHFGPPWFLPAVGLYYQLKDRLA</sequence>
<evidence type="ECO:0000256" key="1">
    <source>
        <dbReference type="ARBA" id="ARBA00023002"/>
    </source>
</evidence>
<gene>
    <name evidence="3" type="ORF">C7416_105428</name>
</gene>
<dbReference type="PANTHER" id="PTHR13847">
    <property type="entry name" value="SARCOSINE DEHYDROGENASE-RELATED"/>
    <property type="match status" value="1"/>
</dbReference>
<protein>
    <submittedName>
        <fullName evidence="3">Glycine/D-amino acid oxidase-like deaminating enzyme</fullName>
    </submittedName>
</protein>
<dbReference type="Gene3D" id="3.30.9.10">
    <property type="entry name" value="D-Amino Acid Oxidase, subunit A, domain 2"/>
    <property type="match status" value="1"/>
</dbReference>
<keyword evidence="1" id="KW-0560">Oxidoreductase</keyword>
<evidence type="ECO:0000313" key="3">
    <source>
        <dbReference type="EMBL" id="PZX28191.1"/>
    </source>
</evidence>
<name>A0A2W7NXX8_9BURK</name>
<proteinExistence type="predicted"/>
<organism evidence="3 4">
    <name type="scientific">Cupriavidus phytorum</name>
    <dbReference type="NCBI Taxonomy" id="3024399"/>
    <lineage>
        <taxon>Bacteria</taxon>
        <taxon>Pseudomonadati</taxon>
        <taxon>Pseudomonadota</taxon>
        <taxon>Betaproteobacteria</taxon>
        <taxon>Burkholderiales</taxon>
        <taxon>Burkholderiaceae</taxon>
        <taxon>Cupriavidus</taxon>
    </lineage>
</organism>
<dbReference type="InterPro" id="IPR036188">
    <property type="entry name" value="FAD/NAD-bd_sf"/>
</dbReference>
<dbReference type="Proteomes" id="UP000249638">
    <property type="component" value="Unassembled WGS sequence"/>
</dbReference>
<feature type="domain" description="FAD dependent oxidoreductase" evidence="2">
    <location>
        <begin position="46"/>
        <end position="406"/>
    </location>
</feature>
<evidence type="ECO:0000259" key="2">
    <source>
        <dbReference type="Pfam" id="PF01266"/>
    </source>
</evidence>
<dbReference type="PANTHER" id="PTHR13847:SF281">
    <property type="entry name" value="FAD DEPENDENT OXIDOREDUCTASE DOMAIN-CONTAINING PROTEIN"/>
    <property type="match status" value="1"/>
</dbReference>
<comment type="caution">
    <text evidence="3">The sequence shown here is derived from an EMBL/GenBank/DDBJ whole genome shotgun (WGS) entry which is preliminary data.</text>
</comment>
<dbReference type="Gene3D" id="3.50.50.60">
    <property type="entry name" value="FAD/NAD(P)-binding domain"/>
    <property type="match status" value="1"/>
</dbReference>
<reference evidence="3" key="1">
    <citation type="submission" date="2018-06" db="EMBL/GenBank/DDBJ databases">
        <title>Genomic Encyclopedia of Type Strains, Phase IV (KMG-V): Genome sequencing to study the core and pangenomes of soil and plant-associated prokaryotes.</title>
        <authorList>
            <person name="Whitman W."/>
        </authorList>
    </citation>
    <scope>NUCLEOTIDE SEQUENCE [LARGE SCALE GENOMIC DNA]</scope>
    <source>
        <strain evidence="3">MLR2-44</strain>
    </source>
</reference>
<dbReference type="SUPFAM" id="SSF51905">
    <property type="entry name" value="FAD/NAD(P)-binding domain"/>
    <property type="match status" value="1"/>
</dbReference>
<dbReference type="EMBL" id="QKZN01000005">
    <property type="protein sequence ID" value="PZX28191.1"/>
    <property type="molecule type" value="Genomic_DNA"/>
</dbReference>
<dbReference type="InterPro" id="IPR006076">
    <property type="entry name" value="FAD-dep_OxRdtase"/>
</dbReference>
<dbReference type="Pfam" id="PF01266">
    <property type="entry name" value="DAO"/>
    <property type="match status" value="1"/>
</dbReference>
<evidence type="ECO:0000313" key="4">
    <source>
        <dbReference type="Proteomes" id="UP000249638"/>
    </source>
</evidence>
<keyword evidence="4" id="KW-1185">Reference proteome</keyword>